<accession>A0ABV6Z590</accession>
<dbReference type="Pfam" id="PF09867">
    <property type="entry name" value="TagF_N"/>
    <property type="match status" value="1"/>
</dbReference>
<dbReference type="EMBL" id="JBHPBY010000551">
    <property type="protein sequence ID" value="MFC1853614.1"/>
    <property type="molecule type" value="Genomic_DNA"/>
</dbReference>
<dbReference type="Proteomes" id="UP001594351">
    <property type="component" value="Unassembled WGS sequence"/>
</dbReference>
<proteinExistence type="predicted"/>
<name>A0ABV6Z590_UNCC1</name>
<protein>
    <submittedName>
        <fullName evidence="1">Type VI secretion system-associated protein TagF</fullName>
    </submittedName>
</protein>
<evidence type="ECO:0000313" key="1">
    <source>
        <dbReference type="EMBL" id="MFC1853614.1"/>
    </source>
</evidence>
<evidence type="ECO:0000313" key="2">
    <source>
        <dbReference type="Proteomes" id="UP001594351"/>
    </source>
</evidence>
<gene>
    <name evidence="1" type="primary">tagF</name>
    <name evidence="1" type="ORF">ACFL27_25805</name>
</gene>
<dbReference type="Gene3D" id="3.40.1730.10">
    <property type="entry name" value="pa0076 domain"/>
    <property type="match status" value="1"/>
</dbReference>
<reference evidence="1 2" key="1">
    <citation type="submission" date="2024-09" db="EMBL/GenBank/DDBJ databases">
        <title>Laminarin stimulates single cell rates of sulfate reduction while oxygen inhibits transcriptomic activity in coastal marine sediment.</title>
        <authorList>
            <person name="Lindsay M."/>
            <person name="Orcutt B."/>
            <person name="Emerson D."/>
            <person name="Stepanauskas R."/>
            <person name="D'Angelo T."/>
        </authorList>
    </citation>
    <scope>NUCLEOTIDE SEQUENCE [LARGE SCALE GENOMIC DNA]</scope>
    <source>
        <strain evidence="1">SAG AM-311-K15</strain>
    </source>
</reference>
<dbReference type="InterPro" id="IPR038225">
    <property type="entry name" value="TagF_sf"/>
</dbReference>
<organism evidence="1 2">
    <name type="scientific">candidate division CSSED10-310 bacterium</name>
    <dbReference type="NCBI Taxonomy" id="2855610"/>
    <lineage>
        <taxon>Bacteria</taxon>
        <taxon>Bacteria division CSSED10-310</taxon>
    </lineage>
</organism>
<comment type="caution">
    <text evidence="1">The sequence shown here is derived from an EMBL/GenBank/DDBJ whole genome shotgun (WGS) entry which is preliminary data.</text>
</comment>
<sequence>MKNWNVALWGKHPACSDYIHLGTNGSFVTPVVQWVQCGYERFCAQNGTGRASQEPWQFWMLPNQQVLLCGLLAVSKDSNNRTYPLLMIGYGKTASRKTVWEDISRACRKTWQEMENIWSNTELSVRSLDSSLQALPLPKVLPSPRIMLPPISQSISNSLQKRAYRVILKTNLRKNPGQTIVGIKLVGEQNTLWDQFILWQNALKETIDKPPSMMFLNEKQQYVEFFYRPLQVNDFIRMYTLS</sequence>
<dbReference type="NCBIfam" id="TIGR03373">
    <property type="entry name" value="VI_minor_4"/>
    <property type="match status" value="1"/>
</dbReference>
<keyword evidence="2" id="KW-1185">Reference proteome</keyword>
<dbReference type="InterPro" id="IPR017748">
    <property type="entry name" value="TagF"/>
</dbReference>